<keyword evidence="17" id="KW-1185">Reference proteome</keyword>
<keyword evidence="3" id="KW-0813">Transport</keyword>
<comment type="subcellular location">
    <subcellularLocation>
        <location evidence="1">Cell outer membrane</location>
        <topology evidence="1">Multi-pass membrane protein</topology>
    </subcellularLocation>
</comment>
<dbReference type="RefSeq" id="WP_003770928.1">
    <property type="nucleotide sequence ID" value="NZ_CP007726.1"/>
</dbReference>
<evidence type="ECO:0000256" key="9">
    <source>
        <dbReference type="ARBA" id="ARBA00023237"/>
    </source>
</evidence>
<keyword evidence="9" id="KW-0998">Cell outer membrane</keyword>
<dbReference type="Gene3D" id="2.40.170.20">
    <property type="entry name" value="TonB-dependent receptor, beta-barrel domain"/>
    <property type="match status" value="2"/>
</dbReference>
<evidence type="ECO:0000256" key="8">
    <source>
        <dbReference type="ARBA" id="ARBA00023170"/>
    </source>
</evidence>
<accession>D4DPA2</accession>
<dbReference type="InterPro" id="IPR000531">
    <property type="entry name" value="Beta-barrel_TonB"/>
</dbReference>
<keyword evidence="8 15" id="KW-0675">Receptor</keyword>
<dbReference type="EMBL" id="ADBF01000023">
    <property type="protein sequence ID" value="EFE50210.1"/>
    <property type="molecule type" value="Genomic_DNA"/>
</dbReference>
<dbReference type="InterPro" id="IPR039426">
    <property type="entry name" value="TonB-dep_rcpt-like"/>
</dbReference>
<evidence type="ECO:0000256" key="1">
    <source>
        <dbReference type="ARBA" id="ARBA00004571"/>
    </source>
</evidence>
<reference evidence="17" key="2">
    <citation type="submission" date="2014-05" db="EMBL/GenBank/DDBJ databases">
        <title>Complete Genome sequence of Neisseria elongata subsp. glycolytica.</title>
        <authorList>
            <person name="Veyrier F.J."/>
            <person name="Taha M.-K."/>
        </authorList>
    </citation>
    <scope>NUCLEOTIDE SEQUENCE [LARGE SCALE GENOMIC DNA]</scope>
    <source>
        <strain evidence="17">ATCC 29315</strain>
    </source>
</reference>
<dbReference type="GO" id="GO:0044718">
    <property type="term" value="P:siderophore transmembrane transport"/>
    <property type="evidence" value="ECO:0007669"/>
    <property type="project" value="TreeGrafter"/>
</dbReference>
<sequence length="1149" mass="129259">MSENKSKFPSRPKILAVSLAGILIALPAYAADNPPAEVTESGNIEALTVTGKRSADQKGADDVYYKNVSNAYVGKEYLERYRINAAGDVLKGLNGVYNMNTRTAGGAITPNIRGIAGKGRIPVTVDGTEQTIDVWMNNYGVVDRNYLDPALFRSIAVEKSPALTRGVKSGVGGAVIIRTIEAADIVPEGRKWGFQVATEQSNNAVKPQYDFTRWLGWDDYRTLPIGATADGDNVLGGVGTNTPQTLIFDQGSFEDPRRKNNRFGGDRYWQGAAAFKTDIADGLAAYSYRSKGNYYAGKAGAGGYRNNPIYAYSRCYETGGTDEECLSTATLVPNMAKMFPEGREVYNTNTETKTLLLKNNWHLPGSHKLGWQYMRSDIRFGEINPFQTAYEMTFVENNPSYSQLMRQNQNIDSKVRTDTYKLGWSWKPEGSRWLDLESSFWQIKTDTTRYQSGGAALVAANRDQLFDKWYWCTHRGRPDRLDAASGLSCDDLNGPAAPFFGTLPGFLSKTREEILAINPNDGRKFAVLSNAEQKTRITRTGFDLSNRFRLHPRLNMTLSADYQRERLSEESRITNSEDLLNLRGLLTGMTYLAGPRGGKRREWGTNLVFDWQATDRLKISAGLRYHNFSARDTALAAGRARRDPLYQAGGEGSNSYYDGLYAPYWQLAGEEEAASWDRVQAAWQAYSAANLAGDPSADDKHRIYHDLENAHLERFDYPYYSGTPYRRTNVAEYADEHGNWAGNYGTNSVLYRVVPVFVPFRNGKLDSRAFDAAYGKIDFSEQVQNPQGRHGRFNRYLFEMGNNFGRGPCTNLHRGCTPERGTRITDLASDKHPRDIGGPEPGKIRRNYTEEQRWAQPETIKAHAWAPTIAVSYDLTDNQRLFARYAQATRFPSIYEVGSIYSDINHISTPTAPRFELRPEKSRSFEVGYSFDFSPYWSKLRTGNIRLTYYRNSIKNLIETTDYFRITQYDRKNTAGLELQTRFDTGSVFASLGGSYRLKQEICDRDTTVDFDPFGNMGLPGCIEGGYGSTRGFQAFQPKYSLNFDLGTRLLGERLELGLRGIYHSRLDNRQYNELIRKGLSLVVQSSGARYHWRPSLIIDAYGSYAVNRNFDVKFSVGNLTNRYYLDPMSNVPTPGPGRTVTLGIKGKF</sequence>
<dbReference type="Pfam" id="PF00593">
    <property type="entry name" value="TonB_dep_Rec_b-barrel"/>
    <property type="match status" value="1"/>
</dbReference>
<reference evidence="14 17" key="3">
    <citation type="journal article" date="2015" name="PLoS Genet.">
        <title>Common Cell Shape Evolution of Two Nasopharyngeal Pathogens.</title>
        <authorList>
            <person name="Veyrier F.J."/>
            <person name="Biais N."/>
            <person name="Morales P."/>
            <person name="Belkacem N."/>
            <person name="Guilhen C."/>
            <person name="Ranjeva S."/>
            <person name="Sismeiro O."/>
            <person name="Pehau-Arnaudet G."/>
            <person name="Rocha E.P."/>
            <person name="Werts C."/>
            <person name="Taha M.K."/>
            <person name="Boneca I.G."/>
        </authorList>
    </citation>
    <scope>NUCLEOTIDE SEQUENCE [LARGE SCALE GENOMIC DNA]</scope>
    <source>
        <strain evidence="14 17">ATCC 29315</strain>
    </source>
</reference>
<dbReference type="PATRIC" id="fig|546263.7.peg.2038"/>
<dbReference type="GO" id="GO:0015344">
    <property type="term" value="F:siderophore uptake transmembrane transporter activity"/>
    <property type="evidence" value="ECO:0007669"/>
    <property type="project" value="TreeGrafter"/>
</dbReference>
<dbReference type="InterPro" id="IPR036942">
    <property type="entry name" value="Beta-barrel_TonB_sf"/>
</dbReference>
<dbReference type="PANTHER" id="PTHR30069:SF41">
    <property type="entry name" value="HEME_HEMOPEXIN UTILIZATION PROTEIN C"/>
    <property type="match status" value="1"/>
</dbReference>
<evidence type="ECO:0000313" key="14">
    <source>
        <dbReference type="EMBL" id="AJE19110.1"/>
    </source>
</evidence>
<dbReference type="PANTHER" id="PTHR30069">
    <property type="entry name" value="TONB-DEPENDENT OUTER MEMBRANE RECEPTOR"/>
    <property type="match status" value="1"/>
</dbReference>
<dbReference type="InterPro" id="IPR037066">
    <property type="entry name" value="Plug_dom_sf"/>
</dbReference>
<evidence type="ECO:0000256" key="2">
    <source>
        <dbReference type="ARBA" id="ARBA00009810"/>
    </source>
</evidence>
<dbReference type="Proteomes" id="UP000031392">
    <property type="component" value="Chromosome"/>
</dbReference>
<evidence type="ECO:0000313" key="16">
    <source>
        <dbReference type="Proteomes" id="UP000005536"/>
    </source>
</evidence>
<organism evidence="15 16">
    <name type="scientific">Neisseria elongata subsp. glycolytica ATCC 29315</name>
    <dbReference type="NCBI Taxonomy" id="546263"/>
    <lineage>
        <taxon>Bacteria</taxon>
        <taxon>Pseudomonadati</taxon>
        <taxon>Pseudomonadota</taxon>
        <taxon>Betaproteobacteria</taxon>
        <taxon>Neisseriales</taxon>
        <taxon>Neisseriaceae</taxon>
        <taxon>Neisseria</taxon>
    </lineage>
</organism>
<dbReference type="AlphaFoldDB" id="D4DPA2"/>
<keyword evidence="11" id="KW-0732">Signal</keyword>
<evidence type="ECO:0000313" key="15">
    <source>
        <dbReference type="EMBL" id="EFE50210.1"/>
    </source>
</evidence>
<dbReference type="GO" id="GO:0009279">
    <property type="term" value="C:cell outer membrane"/>
    <property type="evidence" value="ECO:0007669"/>
    <property type="project" value="UniProtKB-SubCell"/>
</dbReference>
<evidence type="ECO:0000256" key="11">
    <source>
        <dbReference type="SAM" id="SignalP"/>
    </source>
</evidence>
<dbReference type="Pfam" id="PF07715">
    <property type="entry name" value="Plug"/>
    <property type="match status" value="1"/>
</dbReference>
<keyword evidence="6 10" id="KW-0798">TonB box</keyword>
<dbReference type="InterPro" id="IPR012910">
    <property type="entry name" value="Plug_dom"/>
</dbReference>
<evidence type="ECO:0000259" key="12">
    <source>
        <dbReference type="Pfam" id="PF00593"/>
    </source>
</evidence>
<keyword evidence="7 10" id="KW-0472">Membrane</keyword>
<evidence type="ECO:0000259" key="13">
    <source>
        <dbReference type="Pfam" id="PF07715"/>
    </source>
</evidence>
<dbReference type="EMBL" id="CP007726">
    <property type="protein sequence ID" value="AJE19110.1"/>
    <property type="molecule type" value="Genomic_DNA"/>
</dbReference>
<dbReference type="Gene3D" id="2.170.130.10">
    <property type="entry name" value="TonB-dependent receptor, plug domain"/>
    <property type="match status" value="1"/>
</dbReference>
<dbReference type="Proteomes" id="UP000005536">
    <property type="component" value="Unassembled WGS sequence"/>
</dbReference>
<feature type="signal peptide" evidence="11">
    <location>
        <begin position="1"/>
        <end position="30"/>
    </location>
</feature>
<dbReference type="SUPFAM" id="SSF56935">
    <property type="entry name" value="Porins"/>
    <property type="match status" value="1"/>
</dbReference>
<feature type="domain" description="TonB-dependent receptor-like beta-barrel" evidence="12">
    <location>
        <begin position="857"/>
        <end position="1120"/>
    </location>
</feature>
<feature type="domain" description="TonB-dependent receptor plug" evidence="13">
    <location>
        <begin position="72"/>
        <end position="173"/>
    </location>
</feature>
<keyword evidence="4" id="KW-1134">Transmembrane beta strand</keyword>
<dbReference type="HOGENOM" id="CLU_008287_19_1_4"/>
<protein>
    <submittedName>
        <fullName evidence="15">TonB-dependent receptor</fullName>
    </submittedName>
</protein>
<gene>
    <name evidence="15" type="ORF">NEIELOOT_00887</name>
    <name evidence="14" type="ORF">NELON_09485</name>
</gene>
<name>D4DPA2_NEIEG</name>
<comment type="similarity">
    <text evidence="2 10">Belongs to the TonB-dependent receptor family.</text>
</comment>
<reference evidence="15 16" key="1">
    <citation type="submission" date="2010-02" db="EMBL/GenBank/DDBJ databases">
        <authorList>
            <person name="Weinstock G."/>
            <person name="Sodergren E."/>
            <person name="Clifton S."/>
            <person name="Fulton L."/>
            <person name="Fulton B."/>
            <person name="Courtney L."/>
            <person name="Fronick C."/>
            <person name="Harrison M."/>
            <person name="Strong C."/>
            <person name="Farmer C."/>
            <person name="Delahaunty K."/>
            <person name="Markovic C."/>
            <person name="Hall O."/>
            <person name="Minx P."/>
            <person name="Tomlinson C."/>
            <person name="Mitreva M."/>
            <person name="Nelson J."/>
            <person name="Hou S."/>
            <person name="Wollam A."/>
            <person name="Pepin K.H."/>
            <person name="Johnson M."/>
            <person name="Bhonagiri V."/>
            <person name="Zhang X."/>
            <person name="Suruliraj S."/>
            <person name="Warren W."/>
            <person name="Chinwalla A."/>
            <person name="Mardis E.R."/>
            <person name="Wilson R.K."/>
        </authorList>
    </citation>
    <scope>NUCLEOTIDE SEQUENCE [LARGE SCALE GENOMIC DNA]</scope>
    <source>
        <strain evidence="15 16">ATCC 29315</strain>
    </source>
</reference>
<evidence type="ECO:0000256" key="7">
    <source>
        <dbReference type="ARBA" id="ARBA00023136"/>
    </source>
</evidence>
<keyword evidence="5" id="KW-0812">Transmembrane</keyword>
<evidence type="ECO:0000256" key="3">
    <source>
        <dbReference type="ARBA" id="ARBA00022448"/>
    </source>
</evidence>
<dbReference type="KEGG" id="nel:NELON_09485"/>
<evidence type="ECO:0000256" key="5">
    <source>
        <dbReference type="ARBA" id="ARBA00022692"/>
    </source>
</evidence>
<evidence type="ECO:0000313" key="17">
    <source>
        <dbReference type="Proteomes" id="UP000031392"/>
    </source>
</evidence>
<dbReference type="STRING" id="546263.NELON_09485"/>
<feature type="chain" id="PRO_5010495083" evidence="11">
    <location>
        <begin position="31"/>
        <end position="1149"/>
    </location>
</feature>
<proteinExistence type="inferred from homology"/>
<evidence type="ECO:0000256" key="6">
    <source>
        <dbReference type="ARBA" id="ARBA00023077"/>
    </source>
</evidence>
<evidence type="ECO:0000256" key="10">
    <source>
        <dbReference type="RuleBase" id="RU003357"/>
    </source>
</evidence>
<evidence type="ECO:0000256" key="4">
    <source>
        <dbReference type="ARBA" id="ARBA00022452"/>
    </source>
</evidence>